<dbReference type="PROSITE" id="PS51352">
    <property type="entry name" value="THIOREDOXIN_2"/>
    <property type="match status" value="1"/>
</dbReference>
<gene>
    <name evidence="2" type="ORF">ACH4GP_28580</name>
</gene>
<dbReference type="EMBL" id="JBIRGH010000022">
    <property type="protein sequence ID" value="MFH8588306.1"/>
    <property type="molecule type" value="Genomic_DNA"/>
</dbReference>
<proteinExistence type="predicted"/>
<reference evidence="2 3" key="1">
    <citation type="submission" date="2024-10" db="EMBL/GenBank/DDBJ databases">
        <title>The Natural Products Discovery Center: Release of the First 8490 Sequenced Strains for Exploring Actinobacteria Biosynthetic Diversity.</title>
        <authorList>
            <person name="Kalkreuter E."/>
            <person name="Kautsar S.A."/>
            <person name="Yang D."/>
            <person name="Bader C.D."/>
            <person name="Teijaro C.N."/>
            <person name="Fluegel L."/>
            <person name="Davis C.M."/>
            <person name="Simpson J.R."/>
            <person name="Lauterbach L."/>
            <person name="Steele A.D."/>
            <person name="Gui C."/>
            <person name="Meng S."/>
            <person name="Li G."/>
            <person name="Viehrig K."/>
            <person name="Ye F."/>
            <person name="Su P."/>
            <person name="Kiefer A.F."/>
            <person name="Nichols A."/>
            <person name="Cepeda A.J."/>
            <person name="Yan W."/>
            <person name="Fan B."/>
            <person name="Jiang Y."/>
            <person name="Adhikari A."/>
            <person name="Zheng C.-J."/>
            <person name="Schuster L."/>
            <person name="Cowan T.M."/>
            <person name="Smanski M.J."/>
            <person name="Chevrette M.G."/>
            <person name="De Carvalho L.P.S."/>
            <person name="Shen B."/>
        </authorList>
    </citation>
    <scope>NUCLEOTIDE SEQUENCE [LARGE SCALE GENOMIC DNA]</scope>
    <source>
        <strain evidence="2 3">NPDC018013</strain>
    </source>
</reference>
<dbReference type="SUPFAM" id="SSF52833">
    <property type="entry name" value="Thioredoxin-like"/>
    <property type="match status" value="1"/>
</dbReference>
<accession>A0ABW7RJQ6</accession>
<sequence>MSYLYPLVALVGALGILNLAFTFGVVRRLREHTDLLSQRNRAQGSGPKVMLDVGEKVEAFDAVTVDGAALSQADLATGTTLVGVFAYGCSSCDERLPAFLELARGFLGGKDQVFAVVVGDPENVAEKRDKLLPVARVVTEEYGGAVTAALGVKGYPAFALLNSDGAVTAAGTLMEDLNLMPSRAA</sequence>
<keyword evidence="3" id="KW-1185">Reference proteome</keyword>
<dbReference type="RefSeq" id="WP_397675262.1">
    <property type="nucleotide sequence ID" value="NZ_JBIRFW010000011.1"/>
</dbReference>
<dbReference type="CDD" id="cd02966">
    <property type="entry name" value="TlpA_like_family"/>
    <property type="match status" value="1"/>
</dbReference>
<organism evidence="2 3">
    <name type="scientific">Streptomyces celluloflavus</name>
    <dbReference type="NCBI Taxonomy" id="58344"/>
    <lineage>
        <taxon>Bacteria</taxon>
        <taxon>Bacillati</taxon>
        <taxon>Actinomycetota</taxon>
        <taxon>Actinomycetes</taxon>
        <taxon>Kitasatosporales</taxon>
        <taxon>Streptomycetaceae</taxon>
        <taxon>Streptomyces</taxon>
    </lineage>
</organism>
<name>A0ABW7RJQ6_9ACTN</name>
<dbReference type="InterPro" id="IPR013766">
    <property type="entry name" value="Thioredoxin_domain"/>
</dbReference>
<dbReference type="Gene3D" id="3.40.30.10">
    <property type="entry name" value="Glutaredoxin"/>
    <property type="match status" value="1"/>
</dbReference>
<feature type="domain" description="Thioredoxin" evidence="1">
    <location>
        <begin position="51"/>
        <end position="185"/>
    </location>
</feature>
<evidence type="ECO:0000313" key="3">
    <source>
        <dbReference type="Proteomes" id="UP001610990"/>
    </source>
</evidence>
<dbReference type="InterPro" id="IPR036249">
    <property type="entry name" value="Thioredoxin-like_sf"/>
</dbReference>
<protein>
    <submittedName>
        <fullName evidence="2">TlpA family protein disulfide reductase</fullName>
    </submittedName>
</protein>
<comment type="caution">
    <text evidence="2">The sequence shown here is derived from an EMBL/GenBank/DDBJ whole genome shotgun (WGS) entry which is preliminary data.</text>
</comment>
<evidence type="ECO:0000259" key="1">
    <source>
        <dbReference type="PROSITE" id="PS51352"/>
    </source>
</evidence>
<dbReference type="InterPro" id="IPR013740">
    <property type="entry name" value="Redoxin"/>
</dbReference>
<evidence type="ECO:0000313" key="2">
    <source>
        <dbReference type="EMBL" id="MFH8588306.1"/>
    </source>
</evidence>
<dbReference type="Pfam" id="PF08534">
    <property type="entry name" value="Redoxin"/>
    <property type="match status" value="1"/>
</dbReference>
<dbReference type="Proteomes" id="UP001610990">
    <property type="component" value="Unassembled WGS sequence"/>
</dbReference>